<evidence type="ECO:0000256" key="8">
    <source>
        <dbReference type="SAM" id="SignalP"/>
    </source>
</evidence>
<feature type="region of interest" description="Disordered" evidence="6">
    <location>
        <begin position="1004"/>
        <end position="1044"/>
    </location>
</feature>
<dbReference type="PROSITE" id="PS50221">
    <property type="entry name" value="GAIN_B"/>
    <property type="match status" value="1"/>
</dbReference>
<proteinExistence type="predicted"/>
<feature type="transmembrane region" description="Helical" evidence="7">
    <location>
        <begin position="825"/>
        <end position="844"/>
    </location>
</feature>
<evidence type="ECO:0000256" key="4">
    <source>
        <dbReference type="ARBA" id="ARBA00023136"/>
    </source>
</evidence>
<gene>
    <name evidence="10" type="ORF">EVOR1521_LOCUS24481</name>
</gene>
<keyword evidence="5" id="KW-1015">Disulfide bond</keyword>
<feature type="transmembrane region" description="Helical" evidence="7">
    <location>
        <begin position="864"/>
        <end position="884"/>
    </location>
</feature>
<sequence length="1044" mass="109380">MERYRRCRLHHLLLFSLQIRSGCGTTTTTTGCLVVQTELTEALMLTYCSSLSENGVDLSPTAVSCGGADTPGVHMALANAMFANCGAFALYDFDSPATVCHFWTPESSCWNSSSDVCSNLPSETAYAVARAASMCTTTTSSTATTSTSSSRTTTSTSATTTRSTSTSSTSTRTATTSVTATSASSTATTSITATSASSTATTSVPDTTTSSTATTSVADTTTSSTATTSVTAATTTSSTATTSVADTTSSTATTSVTAATTTSSTATTSVADTTTSSTATTSITATSTSRTTTTSITASSATTTSITATSASSTATTSITATSTSSSTTPRPSNAASSTTTPSASNAATISSSTTTTSASITATSSSTTAIVTTLTTTTTATSARTSTTTSTSAIGTSSTSNAALSSITTAAKDDAERKREAAAAVGAAENATQQVAVEVAALLLELLTNASSGSKVPTILQETDSGNVTVAAFASFEAATIQAGDAVVDVPPELLLQAARQSSVVLLSLTNMAQDLASKIQSSQGAVTSRLVSQPLVVDFRDANGTVLEMGNLDRPLTLEMSAPGNLSGLACAFWNEGTASWSTDGMTLVGSTNNTQICETSHLSIFAIIEMVIEQSIQALDCSTAGQLLTQKAFRQLGANGDWIQHDAAVAIICMICLFCIFWWMACRQDWAAGRNLPRKTREAILFRLADESPDRDVGLIWLLYHHPVAAASHGLRVLRKLPAAPRLAVLYSLELDHARRSRLHLKSLNAVRSKGSAKPNSAVAHALSDIQQRYDVYGNAEDSVNAILSSSFWRRALTLWISLHPMLVLLQSCMFTPAKVRVALIFARVFGAGLGNAVFFANDDPDCSRSHGFWPDIVREVTVGVCSALMSSGVVLALFLLQKQSVVEKQEWTESLIQGQKCRWRCRAATFWLVWLLYMLGSLCYLCLFVGNFPASEGSAWLRATVVSLLQHQVAAPLAMALTLSLLISAVIRSSKMEQEIREDWFRGIAHLHSRSVLPELEPGLEDAGPKADDFTPGQMPAGKPEDEEGSEVEYMESTSL</sequence>
<accession>A0AA36J7Z4</accession>
<comment type="subcellular location">
    <subcellularLocation>
        <location evidence="1">Membrane</location>
    </subcellularLocation>
</comment>
<dbReference type="GO" id="GO:0034993">
    <property type="term" value="C:meiotic nuclear membrane microtubule tethering complex"/>
    <property type="evidence" value="ECO:0007669"/>
    <property type="project" value="TreeGrafter"/>
</dbReference>
<dbReference type="Proteomes" id="UP001178507">
    <property type="component" value="Unassembled WGS sequence"/>
</dbReference>
<evidence type="ECO:0000259" key="9">
    <source>
        <dbReference type="PROSITE" id="PS50221"/>
    </source>
</evidence>
<comment type="caution">
    <text evidence="10">The sequence shown here is derived from an EMBL/GenBank/DDBJ whole genome shotgun (WGS) entry which is preliminary data.</text>
</comment>
<dbReference type="PANTHER" id="PTHR12911">
    <property type="entry name" value="SAD1/UNC-84-LIKE PROTEIN-RELATED"/>
    <property type="match status" value="1"/>
</dbReference>
<evidence type="ECO:0000256" key="3">
    <source>
        <dbReference type="ARBA" id="ARBA00022989"/>
    </source>
</evidence>
<dbReference type="PANTHER" id="PTHR12911:SF8">
    <property type="entry name" value="KLAROID PROTEIN-RELATED"/>
    <property type="match status" value="1"/>
</dbReference>
<keyword evidence="2 7" id="KW-0812">Transmembrane</keyword>
<evidence type="ECO:0000256" key="6">
    <source>
        <dbReference type="SAM" id="MobiDB-lite"/>
    </source>
</evidence>
<dbReference type="GO" id="GO:0043495">
    <property type="term" value="F:protein-membrane adaptor activity"/>
    <property type="evidence" value="ECO:0007669"/>
    <property type="project" value="TreeGrafter"/>
</dbReference>
<feature type="region of interest" description="Disordered" evidence="6">
    <location>
        <begin position="194"/>
        <end position="271"/>
    </location>
</feature>
<keyword evidence="3 7" id="KW-1133">Transmembrane helix</keyword>
<dbReference type="InterPro" id="IPR046338">
    <property type="entry name" value="GAIN_dom_sf"/>
</dbReference>
<feature type="region of interest" description="Disordered" evidence="6">
    <location>
        <begin position="377"/>
        <end position="398"/>
    </location>
</feature>
<feature type="transmembrane region" description="Helical" evidence="7">
    <location>
        <begin position="914"/>
        <end position="937"/>
    </location>
</feature>
<feature type="region of interest" description="Disordered" evidence="6">
    <location>
        <begin position="319"/>
        <end position="356"/>
    </location>
</feature>
<evidence type="ECO:0000313" key="10">
    <source>
        <dbReference type="EMBL" id="CAJ1401305.1"/>
    </source>
</evidence>
<evidence type="ECO:0000256" key="5">
    <source>
        <dbReference type="ARBA" id="ARBA00023157"/>
    </source>
</evidence>
<feature type="chain" id="PRO_5041237108" description="GAIN-B domain-containing protein" evidence="8">
    <location>
        <begin position="25"/>
        <end position="1044"/>
    </location>
</feature>
<keyword evidence="4 7" id="KW-0472">Membrane</keyword>
<feature type="domain" description="GAIN-B" evidence="9">
    <location>
        <begin position="459"/>
        <end position="618"/>
    </location>
</feature>
<reference evidence="10" key="1">
    <citation type="submission" date="2023-08" db="EMBL/GenBank/DDBJ databases">
        <authorList>
            <person name="Chen Y."/>
            <person name="Shah S."/>
            <person name="Dougan E. K."/>
            <person name="Thang M."/>
            <person name="Chan C."/>
        </authorList>
    </citation>
    <scope>NUCLEOTIDE SEQUENCE</scope>
</reference>
<dbReference type="SMART" id="SM00303">
    <property type="entry name" value="GPS"/>
    <property type="match status" value="1"/>
</dbReference>
<feature type="compositionally biased region" description="Acidic residues" evidence="6">
    <location>
        <begin position="1029"/>
        <end position="1038"/>
    </location>
</feature>
<dbReference type="InterPro" id="IPR000203">
    <property type="entry name" value="GPS"/>
</dbReference>
<feature type="transmembrane region" description="Helical" evidence="7">
    <location>
        <begin position="957"/>
        <end position="975"/>
    </location>
</feature>
<dbReference type="InterPro" id="IPR045119">
    <property type="entry name" value="SUN1-5"/>
</dbReference>
<dbReference type="EMBL" id="CAUJNA010003408">
    <property type="protein sequence ID" value="CAJ1401305.1"/>
    <property type="molecule type" value="Genomic_DNA"/>
</dbReference>
<feature type="region of interest" description="Disordered" evidence="6">
    <location>
        <begin position="140"/>
        <end position="179"/>
    </location>
</feature>
<keyword evidence="11" id="KW-1185">Reference proteome</keyword>
<organism evidence="10 11">
    <name type="scientific">Effrenium voratum</name>
    <dbReference type="NCBI Taxonomy" id="2562239"/>
    <lineage>
        <taxon>Eukaryota</taxon>
        <taxon>Sar</taxon>
        <taxon>Alveolata</taxon>
        <taxon>Dinophyceae</taxon>
        <taxon>Suessiales</taxon>
        <taxon>Symbiodiniaceae</taxon>
        <taxon>Effrenium</taxon>
    </lineage>
</organism>
<feature type="transmembrane region" description="Helical" evidence="7">
    <location>
        <begin position="650"/>
        <end position="668"/>
    </location>
</feature>
<dbReference type="InterPro" id="IPR057244">
    <property type="entry name" value="GAIN_B"/>
</dbReference>
<name>A0AA36J7Z4_9DINO</name>
<protein>
    <recommendedName>
        <fullName evidence="9">GAIN-B domain-containing protein</fullName>
    </recommendedName>
</protein>
<evidence type="ECO:0000256" key="1">
    <source>
        <dbReference type="ARBA" id="ARBA00004370"/>
    </source>
</evidence>
<dbReference type="PROSITE" id="PS51257">
    <property type="entry name" value="PROKAR_LIPOPROTEIN"/>
    <property type="match status" value="1"/>
</dbReference>
<feature type="signal peptide" evidence="8">
    <location>
        <begin position="1"/>
        <end position="24"/>
    </location>
</feature>
<evidence type="ECO:0000256" key="2">
    <source>
        <dbReference type="ARBA" id="ARBA00022692"/>
    </source>
</evidence>
<evidence type="ECO:0000256" key="7">
    <source>
        <dbReference type="SAM" id="Phobius"/>
    </source>
</evidence>
<evidence type="ECO:0000313" key="11">
    <source>
        <dbReference type="Proteomes" id="UP001178507"/>
    </source>
</evidence>
<keyword evidence="8" id="KW-0732">Signal</keyword>
<dbReference type="AlphaFoldDB" id="A0AA36J7Z4"/>
<dbReference type="Gene3D" id="2.60.220.50">
    <property type="match status" value="1"/>
</dbReference>